<evidence type="ECO:0000256" key="6">
    <source>
        <dbReference type="PROSITE-ProRule" id="PRU00339"/>
    </source>
</evidence>
<dbReference type="SUPFAM" id="SSF55874">
    <property type="entry name" value="ATPase domain of HSP90 chaperone/DNA topoisomerase II/histidine kinase"/>
    <property type="match status" value="1"/>
</dbReference>
<keyword evidence="10" id="KW-0808">Transferase</keyword>
<dbReference type="SMART" id="SM00387">
    <property type="entry name" value="HATPase_c"/>
    <property type="match status" value="1"/>
</dbReference>
<accession>A0A2V4BZV0</accession>
<dbReference type="AlphaFoldDB" id="A0A2V4BZV0"/>
<dbReference type="InterPro" id="IPR003594">
    <property type="entry name" value="HATPase_dom"/>
</dbReference>
<dbReference type="SUPFAM" id="SSF48452">
    <property type="entry name" value="TPR-like"/>
    <property type="match status" value="1"/>
</dbReference>
<dbReference type="InterPro" id="IPR001789">
    <property type="entry name" value="Sig_transdc_resp-reg_receiver"/>
</dbReference>
<dbReference type="SUPFAM" id="SSF52172">
    <property type="entry name" value="CheY-like"/>
    <property type="match status" value="1"/>
</dbReference>
<organism evidence="10 11">
    <name type="scientific">Flavobacterium hydrophilum</name>
    <dbReference type="NCBI Taxonomy" id="2211445"/>
    <lineage>
        <taxon>Bacteria</taxon>
        <taxon>Pseudomonadati</taxon>
        <taxon>Bacteroidota</taxon>
        <taxon>Flavobacteriia</taxon>
        <taxon>Flavobacteriales</taxon>
        <taxon>Flavobacteriaceae</taxon>
        <taxon>Flavobacterium</taxon>
    </lineage>
</organism>
<feature type="domain" description="Response regulatory" evidence="9">
    <location>
        <begin position="513"/>
        <end position="627"/>
    </location>
</feature>
<feature type="transmembrane region" description="Helical" evidence="7">
    <location>
        <begin position="209"/>
        <end position="229"/>
    </location>
</feature>
<dbReference type="RefSeq" id="WP_110347851.1">
    <property type="nucleotide sequence ID" value="NZ_QJHL01000004.1"/>
</dbReference>
<dbReference type="InterPro" id="IPR036890">
    <property type="entry name" value="HATPase_C_sf"/>
</dbReference>
<dbReference type="InterPro" id="IPR011006">
    <property type="entry name" value="CheY-like_superfamily"/>
</dbReference>
<dbReference type="PRINTS" id="PR00344">
    <property type="entry name" value="BCTRLSENSOR"/>
</dbReference>
<dbReference type="PROSITE" id="PS50110">
    <property type="entry name" value="RESPONSE_REGULATORY"/>
    <property type="match status" value="1"/>
</dbReference>
<feature type="domain" description="Histidine kinase" evidence="8">
    <location>
        <begin position="269"/>
        <end position="490"/>
    </location>
</feature>
<keyword evidence="7" id="KW-0812">Transmembrane</keyword>
<evidence type="ECO:0000313" key="10">
    <source>
        <dbReference type="EMBL" id="PXY44152.1"/>
    </source>
</evidence>
<dbReference type="InterPro" id="IPR019734">
    <property type="entry name" value="TPR_rpt"/>
</dbReference>
<feature type="modified residue" description="4-aspartylphosphate" evidence="5">
    <location>
        <position position="562"/>
    </location>
</feature>
<dbReference type="OrthoDB" id="4457677at2"/>
<evidence type="ECO:0000259" key="8">
    <source>
        <dbReference type="PROSITE" id="PS50109"/>
    </source>
</evidence>
<evidence type="ECO:0000259" key="9">
    <source>
        <dbReference type="PROSITE" id="PS50110"/>
    </source>
</evidence>
<dbReference type="SMART" id="SM00388">
    <property type="entry name" value="HisKA"/>
    <property type="match status" value="1"/>
</dbReference>
<keyword evidence="10" id="KW-0418">Kinase</keyword>
<evidence type="ECO:0000256" key="2">
    <source>
        <dbReference type="ARBA" id="ARBA00012438"/>
    </source>
</evidence>
<dbReference type="InterPro" id="IPR004358">
    <property type="entry name" value="Sig_transdc_His_kin-like_C"/>
</dbReference>
<evidence type="ECO:0000256" key="1">
    <source>
        <dbReference type="ARBA" id="ARBA00000085"/>
    </source>
</evidence>
<dbReference type="Proteomes" id="UP000247681">
    <property type="component" value="Unassembled WGS sequence"/>
</dbReference>
<evidence type="ECO:0000313" key="11">
    <source>
        <dbReference type="Proteomes" id="UP000247681"/>
    </source>
</evidence>
<evidence type="ECO:0000256" key="7">
    <source>
        <dbReference type="SAM" id="Phobius"/>
    </source>
</evidence>
<sequence length="628" mass="71956">MKYLFIFISFFSTFLYSQTKPDTDSLLYYNKLASTNKKALRVIDKTNFRNSYEYLNFQKAMKLKSLKNYDLASQTLKKIIQRPDNTKTLAIKSESYYQLGLIETQLKRNDSAILHFNNALDSNAKIQNLNQKANIILAISQYYKNNKEYERAYSYLNEHHQIEHNILKLKNSKFNSDKYKKINETHLLNEERRKSEEKAQVKTYRYSKLISILAIALISILSLLSLALYKNNVIRNQNNLVLKEKNKELILAKNKAEEASRARTEFLSTVSHELRTPLNAINGIAHLLLEENPKESQLKYLDSLKFSGNYLTTFINEILEINKIDSSKIEIEKISFDLKALLNNIQNSLKELAAANNNHFLLEIDDAIPDNLIGDTTKLSQIILNLINNALKFTQNGKVTVTAKLYALENEQAIVYFEITDTGIGIAKDKQKKVFESFSQGSVEVNRKYGGTGLGLTIVKKLIHLLGGKIHLESEVGKGSTFSFKLNFDISKNISKNTEETQPYNDDQLKNKLILLIEDNKINQMITRKMLENKSIFCEILDNGEEAIELLKTKSFDLILMDVHLPGINGTTATQLIREFNKTTPIIALTAISLDENREQLLSFGMNDVITKPFVPEIFYNTIAQFFD</sequence>
<dbReference type="InterPro" id="IPR036097">
    <property type="entry name" value="HisK_dim/P_sf"/>
</dbReference>
<dbReference type="InterPro" id="IPR005467">
    <property type="entry name" value="His_kinase_dom"/>
</dbReference>
<protein>
    <recommendedName>
        <fullName evidence="2">histidine kinase</fullName>
        <ecNumber evidence="2">2.7.13.3</ecNumber>
    </recommendedName>
</protein>
<dbReference type="EC" id="2.7.13.3" evidence="2"/>
<dbReference type="InterPro" id="IPR003661">
    <property type="entry name" value="HisK_dim/P_dom"/>
</dbReference>
<dbReference type="Pfam" id="PF02518">
    <property type="entry name" value="HATPase_c"/>
    <property type="match status" value="1"/>
</dbReference>
<keyword evidence="7" id="KW-0472">Membrane</keyword>
<dbReference type="Gene3D" id="3.30.565.10">
    <property type="entry name" value="Histidine kinase-like ATPase, C-terminal domain"/>
    <property type="match status" value="1"/>
</dbReference>
<dbReference type="PROSITE" id="PS50109">
    <property type="entry name" value="HIS_KIN"/>
    <property type="match status" value="1"/>
</dbReference>
<dbReference type="Gene3D" id="1.10.287.130">
    <property type="match status" value="1"/>
</dbReference>
<dbReference type="PANTHER" id="PTHR45339">
    <property type="entry name" value="HYBRID SIGNAL TRANSDUCTION HISTIDINE KINASE J"/>
    <property type="match status" value="1"/>
</dbReference>
<dbReference type="GO" id="GO:0000155">
    <property type="term" value="F:phosphorelay sensor kinase activity"/>
    <property type="evidence" value="ECO:0007669"/>
    <property type="project" value="InterPro"/>
</dbReference>
<evidence type="ECO:0000256" key="4">
    <source>
        <dbReference type="ARBA" id="ARBA00023012"/>
    </source>
</evidence>
<feature type="repeat" description="TPR" evidence="6">
    <location>
        <begin position="93"/>
        <end position="126"/>
    </location>
</feature>
<dbReference type="CDD" id="cd16922">
    <property type="entry name" value="HATPase_EvgS-ArcB-TorS-like"/>
    <property type="match status" value="1"/>
</dbReference>
<keyword evidence="11" id="KW-1185">Reference proteome</keyword>
<keyword evidence="4" id="KW-0902">Two-component regulatory system</keyword>
<dbReference type="Pfam" id="PF00512">
    <property type="entry name" value="HisKA"/>
    <property type="match status" value="1"/>
</dbReference>
<reference evidence="10 11" key="1">
    <citation type="submission" date="2018-05" db="EMBL/GenBank/DDBJ databases">
        <title>Flavobacterium sp. strain IMCC34758, incomplete genome.</title>
        <authorList>
            <person name="Joung Y."/>
        </authorList>
    </citation>
    <scope>NUCLEOTIDE SEQUENCE [LARGE SCALE GENOMIC DNA]</scope>
    <source>
        <strain evidence="10 11">IMCC34758</strain>
    </source>
</reference>
<keyword evidence="6" id="KW-0802">TPR repeat</keyword>
<dbReference type="PROSITE" id="PS50005">
    <property type="entry name" value="TPR"/>
    <property type="match status" value="1"/>
</dbReference>
<dbReference type="Gene3D" id="3.40.50.2300">
    <property type="match status" value="1"/>
</dbReference>
<dbReference type="CDD" id="cd17546">
    <property type="entry name" value="REC_hyHK_CKI1_RcsC-like"/>
    <property type="match status" value="1"/>
</dbReference>
<dbReference type="CDD" id="cd00082">
    <property type="entry name" value="HisKA"/>
    <property type="match status" value="1"/>
</dbReference>
<comment type="caution">
    <text evidence="10">The sequence shown here is derived from an EMBL/GenBank/DDBJ whole genome shotgun (WGS) entry which is preliminary data.</text>
</comment>
<dbReference type="Gene3D" id="1.25.40.10">
    <property type="entry name" value="Tetratricopeptide repeat domain"/>
    <property type="match status" value="1"/>
</dbReference>
<proteinExistence type="predicted"/>
<keyword evidence="3 5" id="KW-0597">Phosphoprotein</keyword>
<name>A0A2V4BZV0_9FLAO</name>
<comment type="catalytic activity">
    <reaction evidence="1">
        <text>ATP + protein L-histidine = ADP + protein N-phospho-L-histidine.</text>
        <dbReference type="EC" id="2.7.13.3"/>
    </reaction>
</comment>
<evidence type="ECO:0000256" key="5">
    <source>
        <dbReference type="PROSITE-ProRule" id="PRU00169"/>
    </source>
</evidence>
<dbReference type="FunFam" id="3.30.565.10:FF:000010">
    <property type="entry name" value="Sensor histidine kinase RcsC"/>
    <property type="match status" value="1"/>
</dbReference>
<dbReference type="Pfam" id="PF00072">
    <property type="entry name" value="Response_reg"/>
    <property type="match status" value="1"/>
</dbReference>
<dbReference type="SMART" id="SM00448">
    <property type="entry name" value="REC"/>
    <property type="match status" value="1"/>
</dbReference>
<dbReference type="SUPFAM" id="SSF47384">
    <property type="entry name" value="Homodimeric domain of signal transducing histidine kinase"/>
    <property type="match status" value="1"/>
</dbReference>
<dbReference type="PANTHER" id="PTHR45339:SF1">
    <property type="entry name" value="HYBRID SIGNAL TRANSDUCTION HISTIDINE KINASE J"/>
    <property type="match status" value="1"/>
</dbReference>
<dbReference type="EMBL" id="QJHL01000004">
    <property type="protein sequence ID" value="PXY44152.1"/>
    <property type="molecule type" value="Genomic_DNA"/>
</dbReference>
<evidence type="ECO:0000256" key="3">
    <source>
        <dbReference type="ARBA" id="ARBA00022553"/>
    </source>
</evidence>
<keyword evidence="7" id="KW-1133">Transmembrane helix</keyword>
<dbReference type="InterPro" id="IPR011990">
    <property type="entry name" value="TPR-like_helical_dom_sf"/>
</dbReference>
<gene>
    <name evidence="10" type="ORF">DMB68_17100</name>
</gene>